<dbReference type="Proteomes" id="UP000321922">
    <property type="component" value="Unassembled WGS sequence"/>
</dbReference>
<organism evidence="2 3">
    <name type="scientific">Vibrio sagamiensis NBRC 104589</name>
    <dbReference type="NCBI Taxonomy" id="1219064"/>
    <lineage>
        <taxon>Bacteria</taxon>
        <taxon>Pseudomonadati</taxon>
        <taxon>Pseudomonadota</taxon>
        <taxon>Gammaproteobacteria</taxon>
        <taxon>Vibrionales</taxon>
        <taxon>Vibrionaceae</taxon>
        <taxon>Vibrio</taxon>
    </lineage>
</organism>
<dbReference type="AlphaFoldDB" id="A0A511QH15"/>
<feature type="transmembrane region" description="Helical" evidence="1">
    <location>
        <begin position="27"/>
        <end position="47"/>
    </location>
</feature>
<keyword evidence="3" id="KW-1185">Reference proteome</keyword>
<name>A0A511QH15_9VIBR</name>
<evidence type="ECO:0008006" key="4">
    <source>
        <dbReference type="Google" id="ProtNLM"/>
    </source>
</evidence>
<evidence type="ECO:0000313" key="3">
    <source>
        <dbReference type="Proteomes" id="UP000321922"/>
    </source>
</evidence>
<evidence type="ECO:0000256" key="1">
    <source>
        <dbReference type="SAM" id="Phobius"/>
    </source>
</evidence>
<keyword evidence="1" id="KW-0472">Membrane</keyword>
<accession>A0A511QH15</accession>
<comment type="caution">
    <text evidence="2">The sequence shown here is derived from an EMBL/GenBank/DDBJ whole genome shotgun (WGS) entry which is preliminary data.</text>
</comment>
<gene>
    <name evidence="2" type="ORF">VSA01S_27050</name>
</gene>
<evidence type="ECO:0000313" key="2">
    <source>
        <dbReference type="EMBL" id="GEM76593.1"/>
    </source>
</evidence>
<keyword evidence="1" id="KW-0812">Transmembrane</keyword>
<reference evidence="2 3" key="1">
    <citation type="submission" date="2019-07" db="EMBL/GenBank/DDBJ databases">
        <title>Whole genome shotgun sequence of Vibrio sagamiensis NBRC 104589.</title>
        <authorList>
            <person name="Hosoyama A."/>
            <person name="Uohara A."/>
            <person name="Ohji S."/>
            <person name="Ichikawa N."/>
        </authorList>
    </citation>
    <scope>NUCLEOTIDE SEQUENCE [LARGE SCALE GENOMIC DNA]</scope>
    <source>
        <strain evidence="2 3">NBRC 104589</strain>
    </source>
</reference>
<dbReference type="InterPro" id="IPR025489">
    <property type="entry name" value="DUF4381"/>
</dbReference>
<protein>
    <recommendedName>
        <fullName evidence="4">DUF4381 domain-containing protein</fullName>
    </recommendedName>
</protein>
<dbReference type="EMBL" id="BJXJ01000027">
    <property type="protein sequence ID" value="GEM76593.1"/>
    <property type="molecule type" value="Genomic_DNA"/>
</dbReference>
<keyword evidence="1" id="KW-1133">Transmembrane helix</keyword>
<sequence length="159" mass="18367">MMTTNNPSLDLAPIIVPESVNWFPLAWGWWIIISGVVFLFIIISLFIKSRAKQRLAKKTALRLLTNPDVSHTPSSALQVLRQVTFSYFPREEVAALTGSAWYQFLDSYSKDSRFVDKQQQWQAALYQNSQTEQDQELIDDCIFWVKNALPVKKKAKIRD</sequence>
<proteinExistence type="predicted"/>
<dbReference type="Pfam" id="PF14316">
    <property type="entry name" value="DUF4381"/>
    <property type="match status" value="1"/>
</dbReference>